<dbReference type="Gramene" id="C.cajan_42407.t">
    <property type="protein sequence ID" value="C.cajan_42407.t"/>
    <property type="gene ID" value="C.cajan_42407"/>
</dbReference>
<dbReference type="Pfam" id="PF22936">
    <property type="entry name" value="Pol_BBD"/>
    <property type="match status" value="1"/>
</dbReference>
<feature type="compositionally biased region" description="Low complexity" evidence="1">
    <location>
        <begin position="781"/>
        <end position="794"/>
    </location>
</feature>
<dbReference type="PANTHER" id="PTHR47481">
    <property type="match status" value="1"/>
</dbReference>
<dbReference type="InterPro" id="IPR013103">
    <property type="entry name" value="RVT_2"/>
</dbReference>
<feature type="region of interest" description="Disordered" evidence="1">
    <location>
        <begin position="1"/>
        <end position="36"/>
    </location>
</feature>
<feature type="region of interest" description="Disordered" evidence="1">
    <location>
        <begin position="738"/>
        <end position="818"/>
    </location>
</feature>
<dbReference type="Pfam" id="PF14223">
    <property type="entry name" value="Retrotran_gag_2"/>
    <property type="match status" value="1"/>
</dbReference>
<dbReference type="Pfam" id="PF13976">
    <property type="entry name" value="gag_pre-integrs"/>
    <property type="match status" value="1"/>
</dbReference>
<dbReference type="PANTHER" id="PTHR47481:SF30">
    <property type="entry name" value="CCHC-TYPE DOMAIN-CONTAINING PROTEIN"/>
    <property type="match status" value="1"/>
</dbReference>
<evidence type="ECO:0000256" key="1">
    <source>
        <dbReference type="SAM" id="MobiDB-lite"/>
    </source>
</evidence>
<dbReference type="CDD" id="cd09272">
    <property type="entry name" value="RNase_HI_RT_Ty1"/>
    <property type="match status" value="1"/>
</dbReference>
<accession>A0A151QVB0</accession>
<evidence type="ECO:0000259" key="2">
    <source>
        <dbReference type="PROSITE" id="PS50994"/>
    </source>
</evidence>
<dbReference type="AlphaFoldDB" id="A0A151QVB0"/>
<dbReference type="SUPFAM" id="SSF53098">
    <property type="entry name" value="Ribonuclease H-like"/>
    <property type="match status" value="1"/>
</dbReference>
<dbReference type="InterPro" id="IPR025724">
    <property type="entry name" value="GAG-pre-integrase_dom"/>
</dbReference>
<dbReference type="Gene3D" id="3.30.420.10">
    <property type="entry name" value="Ribonuclease H-like superfamily/Ribonuclease H"/>
    <property type="match status" value="1"/>
</dbReference>
<dbReference type="InterPro" id="IPR054722">
    <property type="entry name" value="PolX-like_BBD"/>
</dbReference>
<feature type="domain" description="Integrase catalytic" evidence="2">
    <location>
        <begin position="598"/>
        <end position="768"/>
    </location>
</feature>
<keyword evidence="4" id="KW-1185">Reference proteome</keyword>
<evidence type="ECO:0000313" key="4">
    <source>
        <dbReference type="Proteomes" id="UP000075243"/>
    </source>
</evidence>
<organism evidence="3 4">
    <name type="scientific">Cajanus cajan</name>
    <name type="common">Pigeon pea</name>
    <name type="synonym">Cajanus indicus</name>
    <dbReference type="NCBI Taxonomy" id="3821"/>
    <lineage>
        <taxon>Eukaryota</taxon>
        <taxon>Viridiplantae</taxon>
        <taxon>Streptophyta</taxon>
        <taxon>Embryophyta</taxon>
        <taxon>Tracheophyta</taxon>
        <taxon>Spermatophyta</taxon>
        <taxon>Magnoliopsida</taxon>
        <taxon>eudicotyledons</taxon>
        <taxon>Gunneridae</taxon>
        <taxon>Pentapetalae</taxon>
        <taxon>rosids</taxon>
        <taxon>fabids</taxon>
        <taxon>Fabales</taxon>
        <taxon>Fabaceae</taxon>
        <taxon>Papilionoideae</taxon>
        <taxon>50 kb inversion clade</taxon>
        <taxon>NPAAA clade</taxon>
        <taxon>indigoferoid/millettioid clade</taxon>
        <taxon>Phaseoleae</taxon>
        <taxon>Cajanus</taxon>
    </lineage>
</organism>
<feature type="region of interest" description="Disordered" evidence="1">
    <location>
        <begin position="343"/>
        <end position="362"/>
    </location>
</feature>
<name>A0A151QVB0_CAJCA</name>
<protein>
    <submittedName>
        <fullName evidence="3">Retrovirus-related Pol polyprotein from transposon TNT 1-94</fullName>
    </submittedName>
</protein>
<dbReference type="Proteomes" id="UP000075243">
    <property type="component" value="Unassembled WGS sequence"/>
</dbReference>
<gene>
    <name evidence="3" type="ORF">KK1_044762</name>
</gene>
<dbReference type="Pfam" id="PF00665">
    <property type="entry name" value="rve"/>
    <property type="match status" value="1"/>
</dbReference>
<dbReference type="InterPro" id="IPR001584">
    <property type="entry name" value="Integrase_cat-core"/>
</dbReference>
<dbReference type="Pfam" id="PF07727">
    <property type="entry name" value="RVT_2"/>
    <property type="match status" value="1"/>
</dbReference>
<feature type="compositionally biased region" description="Polar residues" evidence="1">
    <location>
        <begin position="343"/>
        <end position="354"/>
    </location>
</feature>
<feature type="compositionally biased region" description="Pro residues" evidence="1">
    <location>
        <begin position="1"/>
        <end position="14"/>
    </location>
</feature>
<evidence type="ECO:0000313" key="3">
    <source>
        <dbReference type="EMBL" id="KYP34307.1"/>
    </source>
</evidence>
<sequence length="1102" mass="123286">MNSSPPPPPPPPIHANPVNTVPPKNPPPNSHPSLTFSHTISEKLDTKNYLLWCQQVEPVIKGHRLHHYLVNPQIPQKFATLADRDAGRISESYLAWEQQDQLLLSWLQSSMSKDMLTRVIGCKSSFQLWDKIHSYFHSHMNAKARQLRNELRNTSLENLSISEYVLRIQTLVDALTAIGNSVSPKEHLDIILEGLPEEYESTVSLISSHFDLLTIDEVETLLLGHESRLDKFKKKVAASINVTTTTTEPNPSVTNPQAHLAHQENQSGFSHRQGGRTNFRGGRFSNRAGRGRGRFAGYQCQVCHRYGHVASACYYRFDETYVPSSPLEAPAYHSINQHTNPGAWYSNQTASPSSHRNEILGPRPQFTPQVQFTSTQAQPQAMIASSSSSSINNWYPDSRASNHVTNVSQNIHQFTPFEGPDQIHVGNGQGLHINSTGVTTFHSPINPKFQFALNNLLFVPSITKNLISVSQFSKDNSVYFEFHPYICLVKSQDTKEVLLQGLVGPDGLYQFPTLLPTPSPQSVQQVQPARTFSVNTATKSSISFATWHSRLGHPNVDVMKHVSRNFNIQLVTNNKSNFCTPCCLGKSHRLPSNLSKTIYNTPFDLVYNDLWGPAPVTSTCGYQYYVTFVDAHTRFTWIYLLKNKAQTFNVFKQFHAMVNNQYHHPIKALQTDWGGEYRSFTNYLNEVGIQHRLICPHTHHQNGVVERKHRHIVELVNETKFPYKELFTSSKASVSHHPISVPLTINPTPTPTHETRPTSPNPPATSPSLTSDSYSPNTAAPDTSPSTLSIPTSSNLEPSSSPVIHPHNVHPMTTRAKDGIVKPRLQPTLLLTQVEPKTTKQALSNPTWSAAMQTEYNALLHNNTWSLVPLPPHRTAIGCKWVFRVKENPNGTVQKYKARLVAKGFNQQFGFDYHETFSPVIKPVTVRLILTLAGQPASSPSSLSIHAYCDADWASDPDDRRSTFGASIFLGPNLVSWWSKKQTVVARSSTEAEYRSLALATTEVTRIQTLPSELKVSHSTPIIFCDNLSTVALAHNPVLHARTKHMELDLFFVREKVAAKCLQVVHVPAIDQCADVLTKALSPSRFCDLRSKLQVVESPYPT</sequence>
<dbReference type="InterPro" id="IPR036397">
    <property type="entry name" value="RNaseH_sf"/>
</dbReference>
<feature type="region of interest" description="Disordered" evidence="1">
    <location>
        <begin position="266"/>
        <end position="286"/>
    </location>
</feature>
<dbReference type="PROSITE" id="PS50994">
    <property type="entry name" value="INTEGRASE"/>
    <property type="match status" value="1"/>
</dbReference>
<proteinExistence type="predicted"/>
<dbReference type="InterPro" id="IPR012337">
    <property type="entry name" value="RNaseH-like_sf"/>
</dbReference>
<dbReference type="GO" id="GO:0015074">
    <property type="term" value="P:DNA integration"/>
    <property type="evidence" value="ECO:0007669"/>
    <property type="project" value="InterPro"/>
</dbReference>
<dbReference type="GO" id="GO:0003676">
    <property type="term" value="F:nucleic acid binding"/>
    <property type="evidence" value="ECO:0007669"/>
    <property type="project" value="InterPro"/>
</dbReference>
<reference evidence="3" key="1">
    <citation type="journal article" date="2012" name="Nat. Biotechnol.">
        <title>Draft genome sequence of pigeonpea (Cajanus cajan), an orphan legume crop of resource-poor farmers.</title>
        <authorList>
            <person name="Varshney R.K."/>
            <person name="Chen W."/>
            <person name="Li Y."/>
            <person name="Bharti A.K."/>
            <person name="Saxena R.K."/>
            <person name="Schlueter J.A."/>
            <person name="Donoghue M.T."/>
            <person name="Azam S."/>
            <person name="Fan G."/>
            <person name="Whaley A.M."/>
            <person name="Farmer A.D."/>
            <person name="Sheridan J."/>
            <person name="Iwata A."/>
            <person name="Tuteja R."/>
            <person name="Penmetsa R.V."/>
            <person name="Wu W."/>
            <person name="Upadhyaya H.D."/>
            <person name="Yang S.P."/>
            <person name="Shah T."/>
            <person name="Saxena K.B."/>
            <person name="Michael T."/>
            <person name="McCombie W.R."/>
            <person name="Yang B."/>
            <person name="Zhang G."/>
            <person name="Yang H."/>
            <person name="Wang J."/>
            <person name="Spillane C."/>
            <person name="Cook D.R."/>
            <person name="May G.D."/>
            <person name="Xu X."/>
            <person name="Jackson S.A."/>
        </authorList>
    </citation>
    <scope>NUCLEOTIDE SEQUENCE [LARGE SCALE GENOMIC DNA]</scope>
</reference>
<dbReference type="EMBL" id="KQ484629">
    <property type="protein sequence ID" value="KYP34307.1"/>
    <property type="molecule type" value="Genomic_DNA"/>
</dbReference>